<dbReference type="Proteomes" id="UP001235939">
    <property type="component" value="Chromosome 14"/>
</dbReference>
<keyword evidence="2" id="KW-1185">Reference proteome</keyword>
<gene>
    <name evidence="1" type="ORF">LAZ67_14001950</name>
</gene>
<proteinExistence type="predicted"/>
<organism evidence="1 2">
    <name type="scientific">Cordylochernes scorpioides</name>
    <dbReference type="NCBI Taxonomy" id="51811"/>
    <lineage>
        <taxon>Eukaryota</taxon>
        <taxon>Metazoa</taxon>
        <taxon>Ecdysozoa</taxon>
        <taxon>Arthropoda</taxon>
        <taxon>Chelicerata</taxon>
        <taxon>Arachnida</taxon>
        <taxon>Pseudoscorpiones</taxon>
        <taxon>Cheliferoidea</taxon>
        <taxon>Chernetidae</taxon>
        <taxon>Cordylochernes</taxon>
    </lineage>
</organism>
<evidence type="ECO:0000313" key="1">
    <source>
        <dbReference type="EMBL" id="UYV76752.1"/>
    </source>
</evidence>
<name>A0ABY6L6G0_9ARAC</name>
<sequence length="121" mass="14730">MVERFIRTLTQNLTIFVDKNKRYWDQHIPMLLMAYRSAEYELTEYITHPKERMLAIHKWERENLQFSSEEMKDRYNIETSNKTFKDGEIVWLNARKVFLFNYNIKRKDPTRSSIASMISSI</sequence>
<dbReference type="EMBL" id="CP092876">
    <property type="protein sequence ID" value="UYV76752.1"/>
    <property type="molecule type" value="Genomic_DNA"/>
</dbReference>
<accession>A0ABY6L6G0</accession>
<evidence type="ECO:0000313" key="2">
    <source>
        <dbReference type="Proteomes" id="UP001235939"/>
    </source>
</evidence>
<reference evidence="1 2" key="1">
    <citation type="submission" date="2022-01" db="EMBL/GenBank/DDBJ databases">
        <title>A chromosomal length assembly of Cordylochernes scorpioides.</title>
        <authorList>
            <person name="Zeh D."/>
            <person name="Zeh J."/>
        </authorList>
    </citation>
    <scope>NUCLEOTIDE SEQUENCE [LARGE SCALE GENOMIC DNA]</scope>
    <source>
        <strain evidence="1">IN4F17</strain>
        <tissue evidence="1">Whole Body</tissue>
    </source>
</reference>
<protein>
    <submittedName>
        <fullName evidence="1">Uncharacterized protein</fullName>
    </submittedName>
</protein>